<reference evidence="1 2" key="1">
    <citation type="journal article" date="2019" name="Commun. Biol.">
        <title>The bagworm genome reveals a unique fibroin gene that provides high tensile strength.</title>
        <authorList>
            <person name="Kono N."/>
            <person name="Nakamura H."/>
            <person name="Ohtoshi R."/>
            <person name="Tomita M."/>
            <person name="Numata K."/>
            <person name="Arakawa K."/>
        </authorList>
    </citation>
    <scope>NUCLEOTIDE SEQUENCE [LARGE SCALE GENOMIC DNA]</scope>
</reference>
<keyword evidence="2" id="KW-1185">Reference proteome</keyword>
<evidence type="ECO:0000313" key="1">
    <source>
        <dbReference type="EMBL" id="GBP93471.1"/>
    </source>
</evidence>
<protein>
    <submittedName>
        <fullName evidence="1">Uncharacterized protein</fullName>
    </submittedName>
</protein>
<organism evidence="1 2">
    <name type="scientific">Eumeta variegata</name>
    <name type="common">Bagworm moth</name>
    <name type="synonym">Eumeta japonica</name>
    <dbReference type="NCBI Taxonomy" id="151549"/>
    <lineage>
        <taxon>Eukaryota</taxon>
        <taxon>Metazoa</taxon>
        <taxon>Ecdysozoa</taxon>
        <taxon>Arthropoda</taxon>
        <taxon>Hexapoda</taxon>
        <taxon>Insecta</taxon>
        <taxon>Pterygota</taxon>
        <taxon>Neoptera</taxon>
        <taxon>Endopterygota</taxon>
        <taxon>Lepidoptera</taxon>
        <taxon>Glossata</taxon>
        <taxon>Ditrysia</taxon>
        <taxon>Tineoidea</taxon>
        <taxon>Psychidae</taxon>
        <taxon>Oiketicinae</taxon>
        <taxon>Eumeta</taxon>
    </lineage>
</organism>
<accession>A0A4C1ZXB8</accession>
<sequence length="260" mass="28587">MFRRLKKNQPDNNTRKQLMPPVIAIDSYRSPVQGALKTCAASDPYKLFMAFEQFPSPTGRCAESWGRGGGTAPSNGPARVSPPPAQFVELVFKDHIPANESKPRYRDVYQSGGRGGCRGRAVSRQRLPASAILLHLQLYGSAVAFDAPQLSRVIFYEKGKLFERSFGKYYAGPSPAGALCARAAGAGGPARPAAGLCQGAGRGCRLEGAPMRRRYFVDLLTNNTRMFCCRTRRPPGRRAARREYEVRPHRSALVEEVKIV</sequence>
<dbReference type="Proteomes" id="UP000299102">
    <property type="component" value="Unassembled WGS sequence"/>
</dbReference>
<dbReference type="AlphaFoldDB" id="A0A4C1ZXB8"/>
<comment type="caution">
    <text evidence="1">The sequence shown here is derived from an EMBL/GenBank/DDBJ whole genome shotgun (WGS) entry which is preliminary data.</text>
</comment>
<dbReference type="EMBL" id="BGZK01002382">
    <property type="protein sequence ID" value="GBP93471.1"/>
    <property type="molecule type" value="Genomic_DNA"/>
</dbReference>
<gene>
    <name evidence="1" type="ORF">EVAR_68708_1</name>
</gene>
<name>A0A4C1ZXB8_EUMVA</name>
<proteinExistence type="predicted"/>
<evidence type="ECO:0000313" key="2">
    <source>
        <dbReference type="Proteomes" id="UP000299102"/>
    </source>
</evidence>